<protein>
    <recommendedName>
        <fullName evidence="3">EF-hand domain-containing protein</fullName>
    </recommendedName>
</protein>
<keyword evidence="1" id="KW-0677">Repeat</keyword>
<reference evidence="4 5" key="1">
    <citation type="journal article" date="2018" name="PLoS ONE">
        <title>The draft genome of Kipferlia bialata reveals reductive genome evolution in fornicate parasites.</title>
        <authorList>
            <person name="Tanifuji G."/>
            <person name="Takabayashi S."/>
            <person name="Kume K."/>
            <person name="Takagi M."/>
            <person name="Nakayama T."/>
            <person name="Kamikawa R."/>
            <person name="Inagaki Y."/>
            <person name="Hashimoto T."/>
        </authorList>
    </citation>
    <scope>NUCLEOTIDE SEQUENCE [LARGE SCALE GENOMIC DNA]</scope>
    <source>
        <strain evidence="4">NY0173</strain>
    </source>
</reference>
<dbReference type="InterPro" id="IPR050145">
    <property type="entry name" value="Centrin_CML-like"/>
</dbReference>
<keyword evidence="5" id="KW-1185">Reference proteome</keyword>
<dbReference type="InterPro" id="IPR011992">
    <property type="entry name" value="EF-hand-dom_pair"/>
</dbReference>
<dbReference type="SUPFAM" id="SSF47473">
    <property type="entry name" value="EF-hand"/>
    <property type="match status" value="1"/>
</dbReference>
<dbReference type="InterPro" id="IPR018247">
    <property type="entry name" value="EF_Hand_1_Ca_BS"/>
</dbReference>
<sequence>MNPSPHKLPQHAVIEEETPELHALFNMFDKDRSGTINRTELKQMFESLSGDTLSNEEVEEMMFEADLDGEYLRHMYMYMHR</sequence>
<dbReference type="AlphaFoldDB" id="A0A9K3GRF8"/>
<dbReference type="SMART" id="SM00054">
    <property type="entry name" value="EFh"/>
    <property type="match status" value="1"/>
</dbReference>
<dbReference type="Gene3D" id="1.10.238.10">
    <property type="entry name" value="EF-hand"/>
    <property type="match status" value="1"/>
</dbReference>
<dbReference type="CDD" id="cd00051">
    <property type="entry name" value="EFh"/>
    <property type="match status" value="1"/>
</dbReference>
<evidence type="ECO:0000313" key="4">
    <source>
        <dbReference type="EMBL" id="GIQ91950.1"/>
    </source>
</evidence>
<gene>
    <name evidence="4" type="ORF">KIPB_015446</name>
</gene>
<dbReference type="Proteomes" id="UP000265618">
    <property type="component" value="Unassembled WGS sequence"/>
</dbReference>
<organism evidence="4 5">
    <name type="scientific">Kipferlia bialata</name>
    <dbReference type="NCBI Taxonomy" id="797122"/>
    <lineage>
        <taxon>Eukaryota</taxon>
        <taxon>Metamonada</taxon>
        <taxon>Carpediemonas-like organisms</taxon>
        <taxon>Kipferlia</taxon>
    </lineage>
</organism>
<name>A0A9K3GRF8_9EUKA</name>
<dbReference type="InterPro" id="IPR002048">
    <property type="entry name" value="EF_hand_dom"/>
</dbReference>
<proteinExistence type="predicted"/>
<evidence type="ECO:0000256" key="1">
    <source>
        <dbReference type="ARBA" id="ARBA00022737"/>
    </source>
</evidence>
<dbReference type="OrthoDB" id="26525at2759"/>
<comment type="caution">
    <text evidence="4">The sequence shown here is derived from an EMBL/GenBank/DDBJ whole genome shotgun (WGS) entry which is preliminary data.</text>
</comment>
<dbReference type="PROSITE" id="PS50222">
    <property type="entry name" value="EF_HAND_2"/>
    <property type="match status" value="1"/>
</dbReference>
<evidence type="ECO:0000259" key="3">
    <source>
        <dbReference type="PROSITE" id="PS50222"/>
    </source>
</evidence>
<keyword evidence="2" id="KW-0106">Calcium</keyword>
<dbReference type="PANTHER" id="PTHR23050">
    <property type="entry name" value="CALCIUM BINDING PROTEIN"/>
    <property type="match status" value="1"/>
</dbReference>
<dbReference type="PROSITE" id="PS00018">
    <property type="entry name" value="EF_HAND_1"/>
    <property type="match status" value="1"/>
</dbReference>
<feature type="domain" description="EF-hand" evidence="3">
    <location>
        <begin position="16"/>
        <end position="51"/>
    </location>
</feature>
<dbReference type="GO" id="GO:0005509">
    <property type="term" value="F:calcium ion binding"/>
    <property type="evidence" value="ECO:0007669"/>
    <property type="project" value="InterPro"/>
</dbReference>
<evidence type="ECO:0000313" key="5">
    <source>
        <dbReference type="Proteomes" id="UP000265618"/>
    </source>
</evidence>
<dbReference type="EMBL" id="BDIP01008663">
    <property type="protein sequence ID" value="GIQ91950.1"/>
    <property type="molecule type" value="Genomic_DNA"/>
</dbReference>
<evidence type="ECO:0000256" key="2">
    <source>
        <dbReference type="ARBA" id="ARBA00022837"/>
    </source>
</evidence>
<accession>A0A9K3GRF8</accession>
<dbReference type="Pfam" id="PF13499">
    <property type="entry name" value="EF-hand_7"/>
    <property type="match status" value="1"/>
</dbReference>